<dbReference type="InterPro" id="IPR052523">
    <property type="entry name" value="Trichothecene_AcTrans"/>
</dbReference>
<evidence type="ECO:0000313" key="2">
    <source>
        <dbReference type="EMBL" id="UUI70445.1"/>
    </source>
</evidence>
<dbReference type="InterPro" id="IPR016181">
    <property type="entry name" value="Acyl_CoA_acyltransferase"/>
</dbReference>
<dbReference type="PANTHER" id="PTHR42791">
    <property type="entry name" value="GNAT FAMILY ACETYLTRANSFERASE"/>
    <property type="match status" value="1"/>
</dbReference>
<dbReference type="PANTHER" id="PTHR42791:SF1">
    <property type="entry name" value="N-ACETYLTRANSFERASE DOMAIN-CONTAINING PROTEIN"/>
    <property type="match status" value="1"/>
</dbReference>
<dbReference type="InterPro" id="IPR000182">
    <property type="entry name" value="GNAT_dom"/>
</dbReference>
<dbReference type="CDD" id="cd04301">
    <property type="entry name" value="NAT_SF"/>
    <property type="match status" value="1"/>
</dbReference>
<reference evidence="2 3" key="1">
    <citation type="submission" date="2022-07" db="EMBL/GenBank/DDBJ databases">
        <title>Novel species in genus cellulomonas.</title>
        <authorList>
            <person name="Ye L."/>
        </authorList>
    </citation>
    <scope>NUCLEOTIDE SEQUENCE [LARGE SCALE GENOMIC DNA]</scope>
    <source>
        <strain evidence="3">zg-B89</strain>
    </source>
</reference>
<dbReference type="EMBL" id="CP101987">
    <property type="protein sequence ID" value="UUI70445.1"/>
    <property type="molecule type" value="Genomic_DNA"/>
</dbReference>
<evidence type="ECO:0000259" key="1">
    <source>
        <dbReference type="PROSITE" id="PS51186"/>
    </source>
</evidence>
<gene>
    <name evidence="2" type="ORF">NP048_11575</name>
</gene>
<accession>A0ABY5KJF1</accession>
<evidence type="ECO:0000313" key="3">
    <source>
        <dbReference type="Proteomes" id="UP001316384"/>
    </source>
</evidence>
<dbReference type="PROSITE" id="PS51186">
    <property type="entry name" value="GNAT"/>
    <property type="match status" value="1"/>
</dbReference>
<sequence>MSLVRPATSADLPVLRTVCALAYRDNPLMRWVLPDDETRVEACAAWLGPSLERYLAAGRVDVLAVDDVPVAVAAWRVPGADVAAPAIASTLPSPAGVLRALVGAQRAAQVLGALGGASTLAPPAPGPYLNYLAVHPAHQARGHGGALLDHGVDALRAVGGTPWLGTTDPRNVPFYERHGFSTAGTRVLDDPGPVLTVLHG</sequence>
<feature type="domain" description="N-acetyltransferase" evidence="1">
    <location>
        <begin position="58"/>
        <end position="200"/>
    </location>
</feature>
<keyword evidence="3" id="KW-1185">Reference proteome</keyword>
<organism evidence="2 3">
    <name type="scientific">Cellulomonas xiejunii</name>
    <dbReference type="NCBI Taxonomy" id="2968083"/>
    <lineage>
        <taxon>Bacteria</taxon>
        <taxon>Bacillati</taxon>
        <taxon>Actinomycetota</taxon>
        <taxon>Actinomycetes</taxon>
        <taxon>Micrococcales</taxon>
        <taxon>Cellulomonadaceae</taxon>
        <taxon>Cellulomonas</taxon>
    </lineage>
</organism>
<dbReference type="Gene3D" id="3.40.630.30">
    <property type="match status" value="1"/>
</dbReference>
<dbReference type="RefSeq" id="WP_227575752.1">
    <property type="nucleotide sequence ID" value="NZ_CP101987.1"/>
</dbReference>
<dbReference type="Proteomes" id="UP001316384">
    <property type="component" value="Chromosome"/>
</dbReference>
<name>A0ABY5KJF1_9CELL</name>
<protein>
    <submittedName>
        <fullName evidence="2">GNAT family N-acetyltransferase</fullName>
    </submittedName>
</protein>
<proteinExistence type="predicted"/>
<dbReference type="Pfam" id="PF00583">
    <property type="entry name" value="Acetyltransf_1"/>
    <property type="match status" value="1"/>
</dbReference>
<dbReference type="SUPFAM" id="SSF55729">
    <property type="entry name" value="Acyl-CoA N-acyltransferases (Nat)"/>
    <property type="match status" value="1"/>
</dbReference>